<gene>
    <name evidence="1" type="ORF">A7L45_01805</name>
</gene>
<organism evidence="1 2">
    <name type="scientific">Clostridium estertheticum subsp. estertheticum</name>
    <dbReference type="NCBI Taxonomy" id="1552"/>
    <lineage>
        <taxon>Bacteria</taxon>
        <taxon>Bacillati</taxon>
        <taxon>Bacillota</taxon>
        <taxon>Clostridia</taxon>
        <taxon>Eubacteriales</taxon>
        <taxon>Clostridiaceae</taxon>
        <taxon>Clostridium</taxon>
    </lineage>
</organism>
<dbReference type="STRING" id="1552.A7L45_01805"/>
<dbReference type="Proteomes" id="UP000182569">
    <property type="component" value="Chromosome"/>
</dbReference>
<dbReference type="AlphaFoldDB" id="A0A1J0GC20"/>
<accession>A0A1J0GC20</accession>
<proteinExistence type="predicted"/>
<name>A0A1J0GC20_9CLOT</name>
<reference evidence="2" key="1">
    <citation type="journal article" date="2016" name="Front. Microbiol.">
        <title>Complete Genome Sequence of Clostridium estertheticum DSM 8809, a Microbe Identified in Spoiled Vacuum Packed Beef.</title>
        <authorList>
            <person name="Yu Z."/>
            <person name="Gunn L."/>
            <person name="Brennan E."/>
            <person name="Reid R."/>
            <person name="Wall P.G."/>
            <person name="Gaora O.P."/>
            <person name="Hurley D."/>
            <person name="Bolton D."/>
            <person name="Fanning S."/>
        </authorList>
    </citation>
    <scope>NUCLEOTIDE SEQUENCE [LARGE SCALE GENOMIC DNA]</scope>
    <source>
        <strain evidence="2">DSM 8809</strain>
    </source>
</reference>
<dbReference type="KEGG" id="ceu:A7L45_01805"/>
<sequence length="176" mass="21175">MNKKYLIGFELQVRATNDHDKKAKISFEFIQDLRRFLMNNIKISLTKFEEREEVHMYATINPKEVPLISTGEDKITSEMIDDFEYIYSEFSKEFYQTYENGGSGYVSYSINPMYFIVKHGDVVIYRNYNLEVYKGLNGTIIWKDFNEVFKQQVPMVDRYRKRDIMIEKKKYCYYGI</sequence>
<dbReference type="EMBL" id="CP015756">
    <property type="protein sequence ID" value="APC38889.1"/>
    <property type="molecule type" value="Genomic_DNA"/>
</dbReference>
<evidence type="ECO:0000313" key="2">
    <source>
        <dbReference type="Proteomes" id="UP000182569"/>
    </source>
</evidence>
<keyword evidence="2" id="KW-1185">Reference proteome</keyword>
<evidence type="ECO:0000313" key="1">
    <source>
        <dbReference type="EMBL" id="APC38889.1"/>
    </source>
</evidence>
<dbReference type="RefSeq" id="WP_071611186.1">
    <property type="nucleotide sequence ID" value="NZ_CP015756.1"/>
</dbReference>
<protein>
    <submittedName>
        <fullName evidence="1">Uncharacterized protein</fullName>
    </submittedName>
</protein>